<reference evidence="6 7" key="1">
    <citation type="submission" date="2017-03" db="EMBL/GenBank/DDBJ databases">
        <authorList>
            <person name="Afonso C.L."/>
            <person name="Miller P.J."/>
            <person name="Scott M.A."/>
            <person name="Spackman E."/>
            <person name="Goraichik I."/>
            <person name="Dimitrov K.M."/>
            <person name="Suarez D.L."/>
            <person name="Swayne D.E."/>
        </authorList>
    </citation>
    <scope>NUCLEOTIDE SEQUENCE [LARGE SCALE GENOMIC DNA]</scope>
    <source>
        <strain evidence="6 7">CECT 7023</strain>
    </source>
</reference>
<keyword evidence="1" id="KW-0805">Transcription regulation</keyword>
<keyword evidence="7" id="KW-1185">Reference proteome</keyword>
<dbReference type="SMART" id="SM00342">
    <property type="entry name" value="HTH_ARAC"/>
    <property type="match status" value="1"/>
</dbReference>
<name>A0A1Y5THA8_9RHOB</name>
<feature type="domain" description="HTH araC/xylS-type" evidence="5">
    <location>
        <begin position="171"/>
        <end position="269"/>
    </location>
</feature>
<proteinExistence type="predicted"/>
<dbReference type="SUPFAM" id="SSF46689">
    <property type="entry name" value="Homeodomain-like"/>
    <property type="match status" value="2"/>
</dbReference>
<dbReference type="AlphaFoldDB" id="A0A1Y5THA8"/>
<dbReference type="PROSITE" id="PS01124">
    <property type="entry name" value="HTH_ARAC_FAMILY_2"/>
    <property type="match status" value="1"/>
</dbReference>
<accession>A0A1Y5THA8</accession>
<evidence type="ECO:0000256" key="2">
    <source>
        <dbReference type="ARBA" id="ARBA00023125"/>
    </source>
</evidence>
<dbReference type="GO" id="GO:0043565">
    <property type="term" value="F:sequence-specific DNA binding"/>
    <property type="evidence" value="ECO:0007669"/>
    <property type="project" value="InterPro"/>
</dbReference>
<keyword evidence="4" id="KW-0804">Transcription</keyword>
<evidence type="ECO:0000256" key="1">
    <source>
        <dbReference type="ARBA" id="ARBA00023015"/>
    </source>
</evidence>
<keyword evidence="2" id="KW-0238">DNA-binding</keyword>
<dbReference type="PANTHER" id="PTHR46796:SF2">
    <property type="entry name" value="TRANSCRIPTIONAL REGULATORY PROTEIN"/>
    <property type="match status" value="1"/>
</dbReference>
<protein>
    <submittedName>
        <fullName evidence="6">Transposon Tn10 TetD protein</fullName>
    </submittedName>
</protein>
<dbReference type="RefSeq" id="WP_085879788.1">
    <property type="nucleotide sequence ID" value="NZ_FWFZ01000017.1"/>
</dbReference>
<dbReference type="GO" id="GO:0003700">
    <property type="term" value="F:DNA-binding transcription factor activity"/>
    <property type="evidence" value="ECO:0007669"/>
    <property type="project" value="InterPro"/>
</dbReference>
<dbReference type="EMBL" id="FWFZ01000017">
    <property type="protein sequence ID" value="SLN64045.1"/>
    <property type="molecule type" value="Genomic_DNA"/>
</dbReference>
<dbReference type="Pfam" id="PF12833">
    <property type="entry name" value="HTH_18"/>
    <property type="match status" value="1"/>
</dbReference>
<evidence type="ECO:0000256" key="3">
    <source>
        <dbReference type="ARBA" id="ARBA00023159"/>
    </source>
</evidence>
<sequence length="273" mass="30387">MSKALAVSHGEFGRAAVYELDRTISTHAHREGHLIFWIGGAPADVQVGRERFSCDGQMATAVSPWAPHSFHAPHSEPCACLVLYIKPMWFLEHAAKAEFSLAFGRARLQVTPQIASLVHLLAAGMLDDSTQSGINGLLFELAHHCYEVSWRGQRRPGFLSTRRGLSDFRVRRSQQLMREALSTHPGMDALASEVGLSRPHFFRLFKEQTGVTPNLYFNTLRSEAAIDDLMSSDKSITDIGFDLGFASQASFTRFFSLNVGISPTDYRRVAHLH</sequence>
<evidence type="ECO:0000256" key="4">
    <source>
        <dbReference type="ARBA" id="ARBA00023163"/>
    </source>
</evidence>
<dbReference type="InterPro" id="IPR009057">
    <property type="entry name" value="Homeodomain-like_sf"/>
</dbReference>
<dbReference type="Pfam" id="PF02311">
    <property type="entry name" value="AraC_binding"/>
    <property type="match status" value="1"/>
</dbReference>
<dbReference type="InterPro" id="IPR050204">
    <property type="entry name" value="AraC_XylS_family_regulators"/>
</dbReference>
<dbReference type="PRINTS" id="PR00032">
    <property type="entry name" value="HTHARAC"/>
</dbReference>
<dbReference type="Proteomes" id="UP000193900">
    <property type="component" value="Unassembled WGS sequence"/>
</dbReference>
<dbReference type="Gene3D" id="1.10.10.60">
    <property type="entry name" value="Homeodomain-like"/>
    <property type="match status" value="2"/>
</dbReference>
<evidence type="ECO:0000259" key="5">
    <source>
        <dbReference type="PROSITE" id="PS01124"/>
    </source>
</evidence>
<organism evidence="6 7">
    <name type="scientific">Roseisalinus antarcticus</name>
    <dbReference type="NCBI Taxonomy" id="254357"/>
    <lineage>
        <taxon>Bacteria</taxon>
        <taxon>Pseudomonadati</taxon>
        <taxon>Pseudomonadota</taxon>
        <taxon>Alphaproteobacteria</taxon>
        <taxon>Rhodobacterales</taxon>
        <taxon>Roseobacteraceae</taxon>
        <taxon>Roseisalinus</taxon>
    </lineage>
</organism>
<dbReference type="InterPro" id="IPR018060">
    <property type="entry name" value="HTH_AraC"/>
</dbReference>
<dbReference type="OrthoDB" id="186587at2"/>
<dbReference type="InterPro" id="IPR020449">
    <property type="entry name" value="Tscrpt_reg_AraC-type_HTH"/>
</dbReference>
<evidence type="ECO:0000313" key="6">
    <source>
        <dbReference type="EMBL" id="SLN64045.1"/>
    </source>
</evidence>
<dbReference type="PANTHER" id="PTHR46796">
    <property type="entry name" value="HTH-TYPE TRANSCRIPTIONAL ACTIVATOR RHAS-RELATED"/>
    <property type="match status" value="1"/>
</dbReference>
<evidence type="ECO:0000313" key="7">
    <source>
        <dbReference type="Proteomes" id="UP000193900"/>
    </source>
</evidence>
<keyword evidence="3" id="KW-0010">Activator</keyword>
<dbReference type="InterPro" id="IPR003313">
    <property type="entry name" value="AraC-bd"/>
</dbReference>
<gene>
    <name evidence="6" type="primary">tetD</name>
    <name evidence="6" type="ORF">ROA7023_02983</name>
</gene>